<gene>
    <name evidence="10" type="ORF">MLIT_03090</name>
</gene>
<feature type="binding site" evidence="6">
    <location>
        <position position="321"/>
    </location>
    <ligand>
        <name>(S)-malate</name>
        <dbReference type="ChEBI" id="CHEBI:15589"/>
    </ligand>
</feature>
<dbReference type="InterPro" id="IPR051674">
    <property type="entry name" value="Malate_Decarboxylase"/>
</dbReference>
<dbReference type="PANTHER" id="PTHR43237:SF4">
    <property type="entry name" value="NADP-DEPENDENT MALIC ENZYME"/>
    <property type="match status" value="1"/>
</dbReference>
<feature type="binding site" evidence="6">
    <location>
        <position position="292"/>
    </location>
    <ligand>
        <name>(S)-malate</name>
        <dbReference type="ChEBI" id="CHEBI:15589"/>
    </ligand>
</feature>
<dbReference type="Proteomes" id="UP000466607">
    <property type="component" value="Chromosome"/>
</dbReference>
<dbReference type="Gene3D" id="3.40.50.720">
    <property type="entry name" value="NAD(P)-binding Rossmann-like Domain"/>
    <property type="match status" value="1"/>
</dbReference>
<dbReference type="Pfam" id="PF00390">
    <property type="entry name" value="malic"/>
    <property type="match status" value="1"/>
</dbReference>
<dbReference type="InterPro" id="IPR012301">
    <property type="entry name" value="Malic_N_dom"/>
</dbReference>
<feature type="binding site" evidence="7">
    <location>
        <position position="142"/>
    </location>
    <ligand>
        <name>a divalent metal cation</name>
        <dbReference type="ChEBI" id="CHEBI:60240"/>
    </ligand>
</feature>
<feature type="active site" description="Proton acceptor" evidence="5">
    <location>
        <position position="99"/>
    </location>
</feature>
<proteinExistence type="inferred from homology"/>
<evidence type="ECO:0000313" key="11">
    <source>
        <dbReference type="Proteomes" id="UP000466607"/>
    </source>
</evidence>
<comment type="cofactor">
    <cofactor evidence="1">
        <name>Mn(2+)</name>
        <dbReference type="ChEBI" id="CHEBI:29035"/>
    </cofactor>
</comment>
<name>A0AAD1IFY3_9MYCO</name>
<comment type="cofactor">
    <cofactor evidence="7">
        <name>Mg(2+)</name>
        <dbReference type="ChEBI" id="CHEBI:18420"/>
    </cofactor>
    <cofactor evidence="7">
        <name>Mn(2+)</name>
        <dbReference type="ChEBI" id="CHEBI:29035"/>
    </cofactor>
    <text evidence="7">Divalent metal cations. Prefers magnesium or manganese.</text>
</comment>
<accession>A0AAD1IFY3</accession>
<organism evidence="10 11">
    <name type="scientific">Mycolicibacterium litorale</name>
    <dbReference type="NCBI Taxonomy" id="758802"/>
    <lineage>
        <taxon>Bacteria</taxon>
        <taxon>Bacillati</taxon>
        <taxon>Actinomycetota</taxon>
        <taxon>Actinomycetes</taxon>
        <taxon>Mycobacteriales</taxon>
        <taxon>Mycobacteriaceae</taxon>
        <taxon>Mycolicibacterium</taxon>
    </lineage>
</organism>
<dbReference type="SUPFAM" id="SSF51735">
    <property type="entry name" value="NAD(P)-binding Rossmann-fold domains"/>
    <property type="match status" value="1"/>
</dbReference>
<sequence length="389" mass="40135">MAEMVRTPQVVIDDEEIFAAHEGGKLSVELKAPLDTQRALSIAYTPGVAQVSRAIANDPALAAKYTWANRLVAVVSDGSAVLGLGDIGAAASLPVMEGKSALFKTFGGLDSIPIVLDTKDPDEIVETLVRLRPTFGAVNLEDISAPRCFEIERRVIEALDCPVMHDDQHGTAIVVLAALMGATKVLDRDMAALRVVISGAGAAGVACANILLAAGIPDVTVLDSKGIVHSGREDLNSFKAELAERTNPAGRTGGVAEALDGADMFLGLSAGVVPEEAVATMAPGGIVFALSNPDPEIHPDAARKYAAVVATGRSDFPNQINNVLAFPGVFRGALDAGARRITERMKVAAAEAIFSVVGDDLAVDHIVPSALDPRVAPAVAAAVAAASES</sequence>
<keyword evidence="11" id="KW-1185">Reference proteome</keyword>
<evidence type="ECO:0000313" key="10">
    <source>
        <dbReference type="EMBL" id="BBY14717.1"/>
    </source>
</evidence>
<keyword evidence="4" id="KW-0560">Oxidoreductase</keyword>
<feature type="domain" description="Malic enzyme N-terminal" evidence="9">
    <location>
        <begin position="23"/>
        <end position="156"/>
    </location>
</feature>
<evidence type="ECO:0000256" key="7">
    <source>
        <dbReference type="PIRSR" id="PIRSR000106-3"/>
    </source>
</evidence>
<dbReference type="InterPro" id="IPR012302">
    <property type="entry name" value="Malic_NAD-bd"/>
</dbReference>
<keyword evidence="3 7" id="KW-0479">Metal-binding</keyword>
<dbReference type="InterPro" id="IPR001891">
    <property type="entry name" value="Malic_OxRdtase"/>
</dbReference>
<dbReference type="SMART" id="SM00919">
    <property type="entry name" value="Malic_M"/>
    <property type="match status" value="1"/>
</dbReference>
<dbReference type="SMART" id="SM01274">
    <property type="entry name" value="malic"/>
    <property type="match status" value="1"/>
</dbReference>
<evidence type="ECO:0000256" key="3">
    <source>
        <dbReference type="ARBA" id="ARBA00022723"/>
    </source>
</evidence>
<protein>
    <submittedName>
        <fullName evidence="10">Malate dehydrogenase</fullName>
    </submittedName>
</protein>
<dbReference type="Gene3D" id="3.40.50.10380">
    <property type="entry name" value="Malic enzyme, N-terminal domain"/>
    <property type="match status" value="1"/>
</dbReference>
<evidence type="ECO:0000256" key="5">
    <source>
        <dbReference type="PIRSR" id="PIRSR000106-1"/>
    </source>
</evidence>
<dbReference type="GO" id="GO:0016616">
    <property type="term" value="F:oxidoreductase activity, acting on the CH-OH group of donors, NAD or NADP as acceptor"/>
    <property type="evidence" value="ECO:0007669"/>
    <property type="project" value="InterPro"/>
</dbReference>
<evidence type="ECO:0000256" key="1">
    <source>
        <dbReference type="ARBA" id="ARBA00001936"/>
    </source>
</evidence>
<dbReference type="PROSITE" id="PS00331">
    <property type="entry name" value="MALIC_ENZYMES"/>
    <property type="match status" value="1"/>
</dbReference>
<reference evidence="10 11" key="1">
    <citation type="journal article" date="2019" name="Emerg. Microbes Infect.">
        <title>Comprehensive subspecies identification of 175 nontuberculous mycobacteria species based on 7547 genomic profiles.</title>
        <authorList>
            <person name="Matsumoto Y."/>
            <person name="Kinjo T."/>
            <person name="Motooka D."/>
            <person name="Nabeya D."/>
            <person name="Jung N."/>
            <person name="Uechi K."/>
            <person name="Horii T."/>
            <person name="Iida T."/>
            <person name="Fujita J."/>
            <person name="Nakamura S."/>
        </authorList>
    </citation>
    <scope>NUCLEOTIDE SEQUENCE [LARGE SCALE GENOMIC DNA]</scope>
    <source>
        <strain evidence="10 11">JCM 17423</strain>
    </source>
</reference>
<dbReference type="SUPFAM" id="SSF53223">
    <property type="entry name" value="Aminoacid dehydrogenase-like, N-terminal domain"/>
    <property type="match status" value="1"/>
</dbReference>
<feature type="domain" description="Malic enzyme NAD-binding" evidence="8">
    <location>
        <begin position="168"/>
        <end position="388"/>
    </location>
</feature>
<dbReference type="AlphaFoldDB" id="A0AAD1IFY3"/>
<feature type="binding site" evidence="7">
    <location>
        <position position="167"/>
    </location>
    <ligand>
        <name>a divalent metal cation</name>
        <dbReference type="ChEBI" id="CHEBI:60240"/>
    </ligand>
</feature>
<evidence type="ECO:0000256" key="2">
    <source>
        <dbReference type="ARBA" id="ARBA00008785"/>
    </source>
</evidence>
<dbReference type="PIRSF" id="PIRSF000106">
    <property type="entry name" value="ME"/>
    <property type="match status" value="1"/>
</dbReference>
<dbReference type="PANTHER" id="PTHR43237">
    <property type="entry name" value="NADP-DEPENDENT MALIC ENZYME"/>
    <property type="match status" value="1"/>
</dbReference>
<comment type="similarity">
    <text evidence="2">Belongs to the malic enzymes family.</text>
</comment>
<dbReference type="EMBL" id="AP022586">
    <property type="protein sequence ID" value="BBY14717.1"/>
    <property type="molecule type" value="Genomic_DNA"/>
</dbReference>
<dbReference type="CDD" id="cd05311">
    <property type="entry name" value="NAD_bind_2_malic_enz"/>
    <property type="match status" value="1"/>
</dbReference>
<evidence type="ECO:0000256" key="4">
    <source>
        <dbReference type="ARBA" id="ARBA00023002"/>
    </source>
</evidence>
<dbReference type="GO" id="GO:0004470">
    <property type="term" value="F:malic enzyme activity"/>
    <property type="evidence" value="ECO:0007669"/>
    <property type="project" value="InterPro"/>
</dbReference>
<dbReference type="InterPro" id="IPR015884">
    <property type="entry name" value="Malic_enzyme_CS"/>
</dbReference>
<evidence type="ECO:0000256" key="6">
    <source>
        <dbReference type="PIRSR" id="PIRSR000106-2"/>
    </source>
</evidence>
<dbReference type="InterPro" id="IPR037062">
    <property type="entry name" value="Malic_N_dom_sf"/>
</dbReference>
<dbReference type="InterPro" id="IPR036291">
    <property type="entry name" value="NAD(P)-bd_dom_sf"/>
</dbReference>
<dbReference type="InterPro" id="IPR045213">
    <property type="entry name" value="Malic_NAD-bd_bact_type"/>
</dbReference>
<evidence type="ECO:0000259" key="9">
    <source>
        <dbReference type="SMART" id="SM01274"/>
    </source>
</evidence>
<dbReference type="InterPro" id="IPR046346">
    <property type="entry name" value="Aminoacid_DH-like_N_sf"/>
</dbReference>
<evidence type="ECO:0000259" key="8">
    <source>
        <dbReference type="SMART" id="SM00919"/>
    </source>
</evidence>
<dbReference type="GO" id="GO:0046872">
    <property type="term" value="F:metal ion binding"/>
    <property type="evidence" value="ECO:0007669"/>
    <property type="project" value="UniProtKB-KW"/>
</dbReference>
<dbReference type="GO" id="GO:0051287">
    <property type="term" value="F:NAD binding"/>
    <property type="evidence" value="ECO:0007669"/>
    <property type="project" value="InterPro"/>
</dbReference>
<feature type="binding site" evidence="7">
    <location>
        <position position="141"/>
    </location>
    <ligand>
        <name>a divalent metal cation</name>
        <dbReference type="ChEBI" id="CHEBI:60240"/>
    </ligand>
</feature>
<dbReference type="Pfam" id="PF03949">
    <property type="entry name" value="Malic_M"/>
    <property type="match status" value="1"/>
</dbReference>
<feature type="active site" description="Proton donor" evidence="5">
    <location>
        <position position="44"/>
    </location>
</feature>